<evidence type="ECO:0000259" key="4">
    <source>
        <dbReference type="Pfam" id="PF11611"/>
    </source>
</evidence>
<dbReference type="PROSITE" id="PS51257">
    <property type="entry name" value="PROKAR_LIPOPROTEIN"/>
    <property type="match status" value="1"/>
</dbReference>
<evidence type="ECO:0000256" key="2">
    <source>
        <dbReference type="SAM" id="MobiDB-lite"/>
    </source>
</evidence>
<dbReference type="Pfam" id="PF11611">
    <property type="entry name" value="DUF4352"/>
    <property type="match status" value="1"/>
</dbReference>
<reference evidence="5 6" key="1">
    <citation type="submission" date="2021-07" db="EMBL/GenBank/DDBJ databases">
        <title>Paenibacillus radiodurans sp. nov., isolated from the southeastern edge of Tengger Desert.</title>
        <authorList>
            <person name="Zhang G."/>
        </authorList>
    </citation>
    <scope>NUCLEOTIDE SEQUENCE [LARGE SCALE GENOMIC DNA]</scope>
    <source>
        <strain evidence="5 6">DT7-4</strain>
    </source>
</reference>
<organism evidence="5 6">
    <name type="scientific">Paenibacillus oenotherae</name>
    <dbReference type="NCBI Taxonomy" id="1435645"/>
    <lineage>
        <taxon>Bacteria</taxon>
        <taxon>Bacillati</taxon>
        <taxon>Bacillota</taxon>
        <taxon>Bacilli</taxon>
        <taxon>Bacillales</taxon>
        <taxon>Paenibacillaceae</taxon>
        <taxon>Paenibacillus</taxon>
    </lineage>
</organism>
<dbReference type="InterPro" id="IPR029051">
    <property type="entry name" value="DUF4352"/>
</dbReference>
<proteinExistence type="predicted"/>
<dbReference type="InterPro" id="IPR029050">
    <property type="entry name" value="Immunoprotect_excell_Ig-like"/>
</dbReference>
<sequence length="179" mass="19139">MRRTPLLSLALVATLLLSACSEAKIKKVEPTAADSTGTNQNGGDTDEETNPPATFKIGDSVIFDDLIITVNSLSGHTGGDYEKPEEGKVFIVVDATIENTAEDTANVSTLLMMKLADAEGYYYNPTIATFVEGQLDGQIPSGRKKRGQVAFQVPKDAAGFEFIFETPLSSSGQAIWSTQ</sequence>
<feature type="compositionally biased region" description="Polar residues" evidence="2">
    <location>
        <begin position="33"/>
        <end position="43"/>
    </location>
</feature>
<evidence type="ECO:0000256" key="3">
    <source>
        <dbReference type="SAM" id="SignalP"/>
    </source>
</evidence>
<gene>
    <name evidence="5" type="ORF">K0T92_03370</name>
</gene>
<comment type="caution">
    <text evidence="5">The sequence shown here is derived from an EMBL/GenBank/DDBJ whole genome shotgun (WGS) entry which is preliminary data.</text>
</comment>
<feature type="signal peptide" evidence="3">
    <location>
        <begin position="1"/>
        <end position="23"/>
    </location>
</feature>
<dbReference type="Proteomes" id="UP000812277">
    <property type="component" value="Unassembled WGS sequence"/>
</dbReference>
<feature type="domain" description="DUF4352" evidence="4">
    <location>
        <begin position="55"/>
        <end position="174"/>
    </location>
</feature>
<evidence type="ECO:0000256" key="1">
    <source>
        <dbReference type="ARBA" id="ARBA00022729"/>
    </source>
</evidence>
<dbReference type="RefSeq" id="WP_219870984.1">
    <property type="nucleotide sequence ID" value="NZ_JAHZIJ010000001.1"/>
</dbReference>
<dbReference type="Gene3D" id="2.60.40.1240">
    <property type="match status" value="1"/>
</dbReference>
<keyword evidence="6" id="KW-1185">Reference proteome</keyword>
<feature type="chain" id="PRO_5045560662" evidence="3">
    <location>
        <begin position="24"/>
        <end position="179"/>
    </location>
</feature>
<evidence type="ECO:0000313" key="5">
    <source>
        <dbReference type="EMBL" id="MBW7473783.1"/>
    </source>
</evidence>
<keyword evidence="1 3" id="KW-0732">Signal</keyword>
<evidence type="ECO:0000313" key="6">
    <source>
        <dbReference type="Proteomes" id="UP000812277"/>
    </source>
</evidence>
<dbReference type="EMBL" id="JAHZIJ010000001">
    <property type="protein sequence ID" value="MBW7473783.1"/>
    <property type="molecule type" value="Genomic_DNA"/>
</dbReference>
<protein>
    <submittedName>
        <fullName evidence="5">DUF4352 domain-containing protein</fullName>
    </submittedName>
</protein>
<feature type="region of interest" description="Disordered" evidence="2">
    <location>
        <begin position="31"/>
        <end position="52"/>
    </location>
</feature>
<name>A0ABS7D3N1_9BACL</name>
<accession>A0ABS7D3N1</accession>